<gene>
    <name evidence="1" type="ORF">Patl1_24357</name>
</gene>
<comment type="caution">
    <text evidence="1">The sequence shown here is derived from an EMBL/GenBank/DDBJ whole genome shotgun (WGS) entry which is preliminary data.</text>
</comment>
<name>A0ACC0ZYK2_9ROSI</name>
<sequence>MTSPYHKLFESPPNYSKLQAFGCLCYPWLRPYSPHKLVNRSTPCVFLGYSLTQSGYSLTQSAYLCPDPSTQKIFISRLVRFVESEFPMSNVDLHLARRDDLTCNTWLP</sequence>
<reference evidence="2" key="1">
    <citation type="journal article" date="2023" name="G3 (Bethesda)">
        <title>Genome assembly and association tests identify interacting loci associated with vigor, precocity, and sex in interspecific pistachio rootstocks.</title>
        <authorList>
            <person name="Palmer W."/>
            <person name="Jacygrad E."/>
            <person name="Sagayaradj S."/>
            <person name="Cavanaugh K."/>
            <person name="Han R."/>
            <person name="Bertier L."/>
            <person name="Beede B."/>
            <person name="Kafkas S."/>
            <person name="Golino D."/>
            <person name="Preece J."/>
            <person name="Michelmore R."/>
        </authorList>
    </citation>
    <scope>NUCLEOTIDE SEQUENCE [LARGE SCALE GENOMIC DNA]</scope>
</reference>
<keyword evidence="2" id="KW-1185">Reference proteome</keyword>
<organism evidence="1 2">
    <name type="scientific">Pistacia atlantica</name>
    <dbReference type="NCBI Taxonomy" id="434234"/>
    <lineage>
        <taxon>Eukaryota</taxon>
        <taxon>Viridiplantae</taxon>
        <taxon>Streptophyta</taxon>
        <taxon>Embryophyta</taxon>
        <taxon>Tracheophyta</taxon>
        <taxon>Spermatophyta</taxon>
        <taxon>Magnoliopsida</taxon>
        <taxon>eudicotyledons</taxon>
        <taxon>Gunneridae</taxon>
        <taxon>Pentapetalae</taxon>
        <taxon>rosids</taxon>
        <taxon>malvids</taxon>
        <taxon>Sapindales</taxon>
        <taxon>Anacardiaceae</taxon>
        <taxon>Pistacia</taxon>
    </lineage>
</organism>
<accession>A0ACC0ZYK2</accession>
<evidence type="ECO:0000313" key="2">
    <source>
        <dbReference type="Proteomes" id="UP001164250"/>
    </source>
</evidence>
<protein>
    <submittedName>
        <fullName evidence="1">Uncharacterized protein</fullName>
    </submittedName>
</protein>
<proteinExistence type="predicted"/>
<dbReference type="Proteomes" id="UP001164250">
    <property type="component" value="Chromosome 13"/>
</dbReference>
<evidence type="ECO:0000313" key="1">
    <source>
        <dbReference type="EMBL" id="KAJ0078853.1"/>
    </source>
</evidence>
<dbReference type="EMBL" id="CM047909">
    <property type="protein sequence ID" value="KAJ0078853.1"/>
    <property type="molecule type" value="Genomic_DNA"/>
</dbReference>